<dbReference type="InterPro" id="IPR052076">
    <property type="entry name" value="TRP_cation_channel"/>
</dbReference>
<dbReference type="SUPFAM" id="SSF48403">
    <property type="entry name" value="Ankyrin repeat"/>
    <property type="match status" value="1"/>
</dbReference>
<gene>
    <name evidence="11" type="ORF">Fcan01_13084</name>
</gene>
<keyword evidence="10" id="KW-0472">Membrane</keyword>
<keyword evidence="7" id="KW-0407">Ion channel</keyword>
<feature type="region of interest" description="Disordered" evidence="9">
    <location>
        <begin position="1"/>
        <end position="21"/>
    </location>
</feature>
<proteinExistence type="predicted"/>
<evidence type="ECO:0000313" key="11">
    <source>
        <dbReference type="EMBL" id="OXA51907.1"/>
    </source>
</evidence>
<feature type="transmembrane region" description="Helical" evidence="10">
    <location>
        <begin position="576"/>
        <end position="595"/>
    </location>
</feature>
<feature type="transmembrane region" description="Helical" evidence="10">
    <location>
        <begin position="689"/>
        <end position="712"/>
    </location>
</feature>
<evidence type="ECO:0000256" key="6">
    <source>
        <dbReference type="ARBA" id="ARBA00023180"/>
    </source>
</evidence>
<evidence type="ECO:0000256" key="4">
    <source>
        <dbReference type="ARBA" id="ARBA00023043"/>
    </source>
</evidence>
<dbReference type="InterPro" id="IPR002110">
    <property type="entry name" value="Ankyrin_rpt"/>
</dbReference>
<evidence type="ECO:0000256" key="5">
    <source>
        <dbReference type="ARBA" id="ARBA00023065"/>
    </source>
</evidence>
<dbReference type="Pfam" id="PF12796">
    <property type="entry name" value="Ank_2"/>
    <property type="match status" value="2"/>
</dbReference>
<dbReference type="SMART" id="SM00248">
    <property type="entry name" value="ANK"/>
    <property type="match status" value="7"/>
</dbReference>
<dbReference type="PROSITE" id="PS50297">
    <property type="entry name" value="ANK_REP_REGION"/>
    <property type="match status" value="1"/>
</dbReference>
<dbReference type="GO" id="GO:0005216">
    <property type="term" value="F:monoatomic ion channel activity"/>
    <property type="evidence" value="ECO:0007669"/>
    <property type="project" value="InterPro"/>
</dbReference>
<dbReference type="AlphaFoldDB" id="A0A226E4J6"/>
<dbReference type="PANTHER" id="PTHR47143:SF1">
    <property type="entry name" value="ION_TRANS DOMAIN-CONTAINING PROTEIN"/>
    <property type="match status" value="1"/>
</dbReference>
<comment type="caution">
    <text evidence="11">The sequence shown here is derived from an EMBL/GenBank/DDBJ whole genome shotgun (WGS) entry which is preliminary data.</text>
</comment>
<keyword evidence="6" id="KW-0325">Glycoprotein</keyword>
<dbReference type="Gene3D" id="1.25.40.20">
    <property type="entry name" value="Ankyrin repeat-containing domain"/>
    <property type="match status" value="2"/>
</dbReference>
<keyword evidence="10" id="KW-1133">Transmembrane helix</keyword>
<keyword evidence="3" id="KW-0677">Repeat</keyword>
<keyword evidence="4 8" id="KW-0040">ANK repeat</keyword>
<feature type="repeat" description="ANK" evidence="8">
    <location>
        <begin position="190"/>
        <end position="213"/>
    </location>
</feature>
<feature type="transmembrane region" description="Helical" evidence="10">
    <location>
        <begin position="513"/>
        <end position="533"/>
    </location>
</feature>
<dbReference type="InterPro" id="IPR036770">
    <property type="entry name" value="Ankyrin_rpt-contain_sf"/>
</dbReference>
<dbReference type="STRING" id="158441.A0A226E4J6"/>
<keyword evidence="1" id="KW-0813">Transport</keyword>
<evidence type="ECO:0000256" key="9">
    <source>
        <dbReference type="SAM" id="MobiDB-lite"/>
    </source>
</evidence>
<organism evidence="11 12">
    <name type="scientific">Folsomia candida</name>
    <name type="common">Springtail</name>
    <dbReference type="NCBI Taxonomy" id="158441"/>
    <lineage>
        <taxon>Eukaryota</taxon>
        <taxon>Metazoa</taxon>
        <taxon>Ecdysozoa</taxon>
        <taxon>Arthropoda</taxon>
        <taxon>Hexapoda</taxon>
        <taxon>Collembola</taxon>
        <taxon>Entomobryomorpha</taxon>
        <taxon>Isotomoidea</taxon>
        <taxon>Isotomidae</taxon>
        <taxon>Proisotominae</taxon>
        <taxon>Folsomia</taxon>
    </lineage>
</organism>
<evidence type="ECO:0000256" key="7">
    <source>
        <dbReference type="ARBA" id="ARBA00023303"/>
    </source>
</evidence>
<name>A0A226E4J6_FOLCA</name>
<sequence>MPTEDNSVTKKLLSPSSDKVHFENEMGTSSIQPEADLRLHDVVYDHEDVDEIQELLDENPDLVFEKDNEMRTPLHTLAISGDDDGVEIAKMLLGVAEGSDGEVKDVERKEILEISDSKGYTPLHYCGRNWLPDLTEAFLKYGANPLAKDLLGNSPLHYICEGDTPNAIECAKLVLANDYDGSLINAKNEDDHTPLHRAVKEQAVEMVKLLLKKEHKLKIPQCTSKRGQTILHYLCQESGQTEKSCEIFAAILSNSDSPLFNLEDEGGRTPLHISTIRRLPKITEMLNSEESMNVLKVDKRKRTALHYAAENGAYPNGSSCVESLLSRKFKSAEVNKLICYLYQMRDDKENSAFMYAALNCPDEIVGKYLAKIPEPQFWMSETEMLLVYKQCPRAIKSLMDRAFSEQETPVNIKQESRQDEKQDAIMVDFGPITGYKDPIEQLHQQETKYLKNALWWDFITQKEILTHPLVQLYVAKKCQKLRPMIYGWIVWQVIWLAAYTTLIYSVYTKDLPFTILTYISALIFLIYITISLVNEIFEGLTVGITYIISWSNAFQLTQIFLGVVTIWPVLTSNSEPTTFCRNCAAAGILLAHILSMRDFGKLHEKIGLVIEILKQVVFEILKVLLCCFMLVLGFTHSFKVIFLDEESLKTSFPGPLVKVLVMMTGEFEYNDTFKKENGAGEVEDDTTKLVLFLLFLICIPVAFFSLLQAFALDRVMELRERAKVGRVAKHLEHIYFIETILLSLNLVNKLFSPKVVVDWLRKHNVTTARIDGELQFEFLLKEETHKNIDRRTAKQRKLDFYRGVKTVFGSDIDQNVRSEIFALASENSAEIRRRRQQTLSTSSRN</sequence>
<dbReference type="PROSITE" id="PS50088">
    <property type="entry name" value="ANK_REPEAT"/>
    <property type="match status" value="2"/>
</dbReference>
<dbReference type="GO" id="GO:0034703">
    <property type="term" value="C:cation channel complex"/>
    <property type="evidence" value="ECO:0007669"/>
    <property type="project" value="UniProtKB-ARBA"/>
</dbReference>
<evidence type="ECO:0000256" key="10">
    <source>
        <dbReference type="SAM" id="Phobius"/>
    </source>
</evidence>
<keyword evidence="10" id="KW-0812">Transmembrane</keyword>
<dbReference type="Proteomes" id="UP000198287">
    <property type="component" value="Unassembled WGS sequence"/>
</dbReference>
<evidence type="ECO:0000256" key="3">
    <source>
        <dbReference type="ARBA" id="ARBA00022737"/>
    </source>
</evidence>
<evidence type="ECO:0000256" key="8">
    <source>
        <dbReference type="PROSITE-ProRule" id="PRU00023"/>
    </source>
</evidence>
<feature type="transmembrane region" description="Helical" evidence="10">
    <location>
        <begin position="485"/>
        <end position="507"/>
    </location>
</feature>
<feature type="transmembrane region" description="Helical" evidence="10">
    <location>
        <begin position="616"/>
        <end position="638"/>
    </location>
</feature>
<dbReference type="EMBL" id="LNIX01000007">
    <property type="protein sequence ID" value="OXA51907.1"/>
    <property type="molecule type" value="Genomic_DNA"/>
</dbReference>
<protein>
    <submittedName>
        <fullName evidence="11">Transient receptor potential channel pyrexia</fullName>
    </submittedName>
</protein>
<accession>A0A226E4J6</accession>
<evidence type="ECO:0000256" key="1">
    <source>
        <dbReference type="ARBA" id="ARBA00022448"/>
    </source>
</evidence>
<reference evidence="11 12" key="1">
    <citation type="submission" date="2015-12" db="EMBL/GenBank/DDBJ databases">
        <title>The genome of Folsomia candida.</title>
        <authorList>
            <person name="Faddeeva A."/>
            <person name="Derks M.F."/>
            <person name="Anvar Y."/>
            <person name="Smit S."/>
            <person name="Van Straalen N."/>
            <person name="Roelofs D."/>
        </authorList>
    </citation>
    <scope>NUCLEOTIDE SEQUENCE [LARGE SCALE GENOMIC DNA]</scope>
    <source>
        <strain evidence="11 12">VU population</strain>
        <tissue evidence="11">Whole body</tissue>
    </source>
</reference>
<keyword evidence="5" id="KW-0406">Ion transport</keyword>
<dbReference type="PANTHER" id="PTHR47143">
    <property type="entry name" value="TRANSIENT RECEPTOR POTENTIAL CATION CHANNEL PROTEIN PAINLESS"/>
    <property type="match status" value="1"/>
</dbReference>
<dbReference type="OrthoDB" id="5402602at2759"/>
<evidence type="ECO:0000256" key="2">
    <source>
        <dbReference type="ARBA" id="ARBA00022606"/>
    </source>
</evidence>
<feature type="transmembrane region" description="Helical" evidence="10">
    <location>
        <begin position="545"/>
        <end position="570"/>
    </location>
</feature>
<evidence type="ECO:0000313" key="12">
    <source>
        <dbReference type="Proteomes" id="UP000198287"/>
    </source>
</evidence>
<keyword evidence="2" id="KW-0716">Sensory transduction</keyword>
<keyword evidence="11" id="KW-0675">Receptor</keyword>
<keyword evidence="12" id="KW-1185">Reference proteome</keyword>
<feature type="repeat" description="ANK" evidence="8">
    <location>
        <begin position="118"/>
        <end position="150"/>
    </location>
</feature>